<dbReference type="PANTHER" id="PTHR38790">
    <property type="entry name" value="2EXR DOMAIN-CONTAINING PROTEIN-RELATED"/>
    <property type="match status" value="1"/>
</dbReference>
<comment type="caution">
    <text evidence="2">The sequence shown here is derived from an EMBL/GenBank/DDBJ whole genome shotgun (WGS) entry which is preliminary data.</text>
</comment>
<dbReference type="Pfam" id="PF24864">
    <property type="entry name" value="DUF7730"/>
    <property type="match status" value="1"/>
</dbReference>
<keyword evidence="3" id="KW-1185">Reference proteome</keyword>
<dbReference type="OrthoDB" id="10249045at2759"/>
<gene>
    <name evidence="2" type="ORF">B0T11DRAFT_346416</name>
</gene>
<reference evidence="2" key="1">
    <citation type="journal article" date="2021" name="Nat. Commun.">
        <title>Genetic determinants of endophytism in the Arabidopsis root mycobiome.</title>
        <authorList>
            <person name="Mesny F."/>
            <person name="Miyauchi S."/>
            <person name="Thiergart T."/>
            <person name="Pickel B."/>
            <person name="Atanasova L."/>
            <person name="Karlsson M."/>
            <person name="Huettel B."/>
            <person name="Barry K.W."/>
            <person name="Haridas S."/>
            <person name="Chen C."/>
            <person name="Bauer D."/>
            <person name="Andreopoulos W."/>
            <person name="Pangilinan J."/>
            <person name="LaButti K."/>
            <person name="Riley R."/>
            <person name="Lipzen A."/>
            <person name="Clum A."/>
            <person name="Drula E."/>
            <person name="Henrissat B."/>
            <person name="Kohler A."/>
            <person name="Grigoriev I.V."/>
            <person name="Martin F.M."/>
            <person name="Hacquard S."/>
        </authorList>
    </citation>
    <scope>NUCLEOTIDE SEQUENCE</scope>
    <source>
        <strain evidence="2">MPI-CAGE-AT-0016</strain>
    </source>
</reference>
<evidence type="ECO:0000259" key="1">
    <source>
        <dbReference type="Pfam" id="PF24864"/>
    </source>
</evidence>
<name>A0A8K0TQQ4_9PEZI</name>
<protein>
    <recommendedName>
        <fullName evidence="1">DUF7730 domain-containing protein</fullName>
    </recommendedName>
</protein>
<sequence>MPASLDMSEFLTKARRLIPFLPPLPLSPRGALEQNACLLYSRLPPELRTLIWEAYLGAHAVHVCRYSPLKKLRAKECLGWETDDRGPHFSRCGRAKVQCNHGTLLLTCKKIYFDFVHVLYGNTTFDFSHGPATAGVMYNRLPRTHLALITQVNFKWHALTPLNLETKRPGREEKIWTSLWEALAVMERLKWLRVELMPVSPIDWPLWGEREQSLCNVVRKVTRPDFFELVLPWPAAADAPEQTLPCTLVRKVPAYQLYMVQ</sequence>
<dbReference type="InterPro" id="IPR056632">
    <property type="entry name" value="DUF7730"/>
</dbReference>
<feature type="domain" description="DUF7730" evidence="1">
    <location>
        <begin position="33"/>
        <end position="250"/>
    </location>
</feature>
<dbReference type="AlphaFoldDB" id="A0A8K0TQQ4"/>
<proteinExistence type="predicted"/>
<dbReference type="PANTHER" id="PTHR38790:SF9">
    <property type="entry name" value="F-BOX DOMAIN-CONTAINING PROTEIN"/>
    <property type="match status" value="1"/>
</dbReference>
<evidence type="ECO:0000313" key="3">
    <source>
        <dbReference type="Proteomes" id="UP000813385"/>
    </source>
</evidence>
<dbReference type="Proteomes" id="UP000813385">
    <property type="component" value="Unassembled WGS sequence"/>
</dbReference>
<dbReference type="EMBL" id="JAGPXD010000001">
    <property type="protein sequence ID" value="KAH7376360.1"/>
    <property type="molecule type" value="Genomic_DNA"/>
</dbReference>
<organism evidence="2 3">
    <name type="scientific">Plectosphaerella cucumerina</name>
    <dbReference type="NCBI Taxonomy" id="40658"/>
    <lineage>
        <taxon>Eukaryota</taxon>
        <taxon>Fungi</taxon>
        <taxon>Dikarya</taxon>
        <taxon>Ascomycota</taxon>
        <taxon>Pezizomycotina</taxon>
        <taxon>Sordariomycetes</taxon>
        <taxon>Hypocreomycetidae</taxon>
        <taxon>Glomerellales</taxon>
        <taxon>Plectosphaerellaceae</taxon>
        <taxon>Plectosphaerella</taxon>
    </lineage>
</organism>
<accession>A0A8K0TQQ4</accession>
<evidence type="ECO:0000313" key="2">
    <source>
        <dbReference type="EMBL" id="KAH7376360.1"/>
    </source>
</evidence>